<dbReference type="AlphaFoldDB" id="A0A0A8E5G3"/>
<protein>
    <submittedName>
        <fullName evidence="2">Uncharacterized protein</fullName>
    </submittedName>
</protein>
<keyword evidence="1" id="KW-1133">Transmembrane helix</keyword>
<keyword evidence="1" id="KW-0472">Membrane</keyword>
<evidence type="ECO:0000313" key="3">
    <source>
        <dbReference type="Proteomes" id="UP000031104"/>
    </source>
</evidence>
<dbReference type="RefSeq" id="WP_039124303.1">
    <property type="nucleotide sequence ID" value="NZ_CP010427.1"/>
</dbReference>
<keyword evidence="1" id="KW-0812">Transmembrane</keyword>
<accession>A0A0A8E5G3</accession>
<dbReference type="Proteomes" id="UP000031104">
    <property type="component" value="Chromosome"/>
</dbReference>
<dbReference type="KEGG" id="fgu:SD28_03960"/>
<dbReference type="STRING" id="594679.SD28_03960"/>
<sequence length="82" mass="9500">MSNNVKQILTSLGLIATAVISFILFAPLFVFLFIFLMIFSFFLRRKAIKENPEFFGQFKTKKGRVIDQQANDCTFSKQENLK</sequence>
<keyword evidence="3" id="KW-1185">Reference proteome</keyword>
<evidence type="ECO:0000256" key="1">
    <source>
        <dbReference type="SAM" id="Phobius"/>
    </source>
</evidence>
<proteinExistence type="predicted"/>
<feature type="transmembrane region" description="Helical" evidence="1">
    <location>
        <begin position="12"/>
        <end position="43"/>
    </location>
</feature>
<organism evidence="2 3">
    <name type="scientific">Allofrancisella guangzhouensis</name>
    <dbReference type="NCBI Taxonomy" id="594679"/>
    <lineage>
        <taxon>Bacteria</taxon>
        <taxon>Pseudomonadati</taxon>
        <taxon>Pseudomonadota</taxon>
        <taxon>Gammaproteobacteria</taxon>
        <taxon>Thiotrichales</taxon>
        <taxon>Francisellaceae</taxon>
        <taxon>Allofrancisella</taxon>
    </lineage>
</organism>
<dbReference type="OrthoDB" id="5605743at2"/>
<reference evidence="2 3" key="1">
    <citation type="submission" date="2014-12" db="EMBL/GenBank/DDBJ databases">
        <title>Complete genome sequence of Francisella guanzhouensis strain 08HL01032 isolated from air-conditioning system in China.</title>
        <authorList>
            <person name="Svensson D."/>
            <person name="Ohrman C."/>
            <person name="Backman S."/>
            <person name="Karlsson E."/>
            <person name="Nilsson E."/>
            <person name="Bystrom M."/>
            <person name="Larkeryd A."/>
            <person name="Stenberg P."/>
            <person name="Scholtz H.C."/>
            <person name="Forsman M."/>
            <person name="Sjodin A."/>
        </authorList>
    </citation>
    <scope>NUCLEOTIDE SEQUENCE [LARGE SCALE GENOMIC DNA]</scope>
    <source>
        <strain evidence="2 3">08HL01032</strain>
    </source>
</reference>
<gene>
    <name evidence="2" type="ORF">SD28_03960</name>
</gene>
<dbReference type="HOGENOM" id="CLU_2568876_0_0_6"/>
<dbReference type="EMBL" id="CP010427">
    <property type="protein sequence ID" value="AJC48842.1"/>
    <property type="molecule type" value="Genomic_DNA"/>
</dbReference>
<evidence type="ECO:0000313" key="2">
    <source>
        <dbReference type="EMBL" id="AJC48842.1"/>
    </source>
</evidence>
<name>A0A0A8E5G3_9GAMM</name>